<name>A0A9D1P3S8_9FIRM</name>
<feature type="domain" description="UvrD-like helicase ATP-binding" evidence="12">
    <location>
        <begin position="5"/>
        <end position="284"/>
    </location>
</feature>
<evidence type="ECO:0000259" key="13">
    <source>
        <dbReference type="PROSITE" id="PS51217"/>
    </source>
</evidence>
<dbReference type="InterPro" id="IPR000212">
    <property type="entry name" value="DNA_helicase_UvrD/REP"/>
</dbReference>
<evidence type="ECO:0000256" key="6">
    <source>
        <dbReference type="ARBA" id="ARBA00023125"/>
    </source>
</evidence>
<dbReference type="GO" id="GO:0003677">
    <property type="term" value="F:DNA binding"/>
    <property type="evidence" value="ECO:0007669"/>
    <property type="project" value="UniProtKB-KW"/>
</dbReference>
<keyword evidence="2 10" id="KW-0547">Nucleotide-binding</keyword>
<keyword evidence="4 10" id="KW-0347">Helicase</keyword>
<dbReference type="PANTHER" id="PTHR11070">
    <property type="entry name" value="UVRD / RECB / PCRA DNA HELICASE FAMILY MEMBER"/>
    <property type="match status" value="1"/>
</dbReference>
<evidence type="ECO:0000256" key="8">
    <source>
        <dbReference type="ARBA" id="ARBA00034617"/>
    </source>
</evidence>
<dbReference type="CDD" id="cd18807">
    <property type="entry name" value="SF1_C_UvrD"/>
    <property type="match status" value="1"/>
</dbReference>
<evidence type="ECO:0000256" key="5">
    <source>
        <dbReference type="ARBA" id="ARBA00022840"/>
    </source>
</evidence>
<dbReference type="Proteomes" id="UP000824169">
    <property type="component" value="Unassembled WGS sequence"/>
</dbReference>
<dbReference type="Pfam" id="PF00580">
    <property type="entry name" value="UvrD-helicase"/>
    <property type="match status" value="1"/>
</dbReference>
<dbReference type="GO" id="GO:0005829">
    <property type="term" value="C:cytosol"/>
    <property type="evidence" value="ECO:0007669"/>
    <property type="project" value="TreeGrafter"/>
</dbReference>
<dbReference type="EC" id="5.6.2.4" evidence="11"/>
<dbReference type="GO" id="GO:0005524">
    <property type="term" value="F:ATP binding"/>
    <property type="evidence" value="ECO:0007669"/>
    <property type="project" value="UniProtKB-UniRule"/>
</dbReference>
<dbReference type="CDD" id="cd17932">
    <property type="entry name" value="DEXQc_UvrD"/>
    <property type="match status" value="1"/>
</dbReference>
<evidence type="ECO:0000256" key="11">
    <source>
        <dbReference type="RuleBase" id="RU364053"/>
    </source>
</evidence>
<evidence type="ECO:0000256" key="7">
    <source>
        <dbReference type="ARBA" id="ARBA00023235"/>
    </source>
</evidence>
<dbReference type="AlphaFoldDB" id="A0A9D1P3S8"/>
<dbReference type="Gene3D" id="3.40.50.300">
    <property type="entry name" value="P-loop containing nucleotide triphosphate hydrolases"/>
    <property type="match status" value="2"/>
</dbReference>
<keyword evidence="5 10" id="KW-0067">ATP-binding</keyword>
<feature type="binding site" evidence="10">
    <location>
        <begin position="26"/>
        <end position="33"/>
    </location>
    <ligand>
        <name>ATP</name>
        <dbReference type="ChEBI" id="CHEBI:30616"/>
    </ligand>
</feature>
<comment type="similarity">
    <text evidence="1 11">Belongs to the helicase family. UvrD subfamily.</text>
</comment>
<keyword evidence="6 11" id="KW-0238">DNA-binding</keyword>
<keyword evidence="3 10" id="KW-0378">Hydrolase</keyword>
<accession>A0A9D1P3S8</accession>
<dbReference type="PROSITE" id="PS51198">
    <property type="entry name" value="UVRD_HELICASE_ATP_BIND"/>
    <property type="match status" value="1"/>
</dbReference>
<dbReference type="PANTHER" id="PTHR11070:SF2">
    <property type="entry name" value="ATP-DEPENDENT DNA HELICASE SRS2"/>
    <property type="match status" value="1"/>
</dbReference>
<dbReference type="Pfam" id="PF13361">
    <property type="entry name" value="UvrD_C"/>
    <property type="match status" value="1"/>
</dbReference>
<evidence type="ECO:0000256" key="3">
    <source>
        <dbReference type="ARBA" id="ARBA00022801"/>
    </source>
</evidence>
<comment type="catalytic activity">
    <reaction evidence="8">
        <text>Couples ATP hydrolysis with the unwinding of duplex DNA by translocating in the 3'-5' direction.</text>
        <dbReference type="EC" id="5.6.2.4"/>
    </reaction>
</comment>
<dbReference type="InterPro" id="IPR013986">
    <property type="entry name" value="DExx_box_DNA_helicase_dom_sf"/>
</dbReference>
<feature type="domain" description="UvrD-like helicase C-terminal" evidence="13">
    <location>
        <begin position="285"/>
        <end position="559"/>
    </location>
</feature>
<dbReference type="EMBL" id="DVOO01000025">
    <property type="protein sequence ID" value="HIV25777.1"/>
    <property type="molecule type" value="Genomic_DNA"/>
</dbReference>
<reference evidence="14" key="1">
    <citation type="submission" date="2020-10" db="EMBL/GenBank/DDBJ databases">
        <authorList>
            <person name="Gilroy R."/>
        </authorList>
    </citation>
    <scope>NUCLEOTIDE SEQUENCE</scope>
    <source>
        <strain evidence="14">CHK188-20938</strain>
    </source>
</reference>
<dbReference type="InterPro" id="IPR014016">
    <property type="entry name" value="UvrD-like_ATP-bd"/>
</dbReference>
<dbReference type="Pfam" id="PF21196">
    <property type="entry name" value="PcrA_UvrD_tudor"/>
    <property type="match status" value="1"/>
</dbReference>
<dbReference type="Gene3D" id="1.10.10.160">
    <property type="match status" value="1"/>
</dbReference>
<proteinExistence type="inferred from homology"/>
<dbReference type="FunFam" id="1.10.10.160:FF:000001">
    <property type="entry name" value="ATP-dependent DNA helicase"/>
    <property type="match status" value="1"/>
</dbReference>
<dbReference type="GO" id="GO:0033202">
    <property type="term" value="C:DNA helicase complex"/>
    <property type="evidence" value="ECO:0007669"/>
    <property type="project" value="TreeGrafter"/>
</dbReference>
<evidence type="ECO:0000256" key="10">
    <source>
        <dbReference type="PROSITE-ProRule" id="PRU00560"/>
    </source>
</evidence>
<dbReference type="GO" id="GO:0009314">
    <property type="term" value="P:response to radiation"/>
    <property type="evidence" value="ECO:0007669"/>
    <property type="project" value="UniProtKB-ARBA"/>
</dbReference>
<evidence type="ECO:0000313" key="15">
    <source>
        <dbReference type="Proteomes" id="UP000824169"/>
    </source>
</evidence>
<dbReference type="GO" id="GO:0016787">
    <property type="term" value="F:hydrolase activity"/>
    <property type="evidence" value="ECO:0007669"/>
    <property type="project" value="UniProtKB-UniRule"/>
</dbReference>
<comment type="caution">
    <text evidence="14">The sequence shown here is derived from an EMBL/GenBank/DDBJ whole genome shotgun (WGS) entry which is preliminary data.</text>
</comment>
<protein>
    <recommendedName>
        <fullName evidence="11">ATP-dependent DNA helicase</fullName>
        <ecNumber evidence="11">5.6.2.4</ecNumber>
    </recommendedName>
</protein>
<evidence type="ECO:0000259" key="12">
    <source>
        <dbReference type="PROSITE" id="PS51198"/>
    </source>
</evidence>
<dbReference type="GO" id="GO:0043138">
    <property type="term" value="F:3'-5' DNA helicase activity"/>
    <property type="evidence" value="ECO:0007669"/>
    <property type="project" value="UniProtKB-EC"/>
</dbReference>
<dbReference type="InterPro" id="IPR027417">
    <property type="entry name" value="P-loop_NTPase"/>
</dbReference>
<evidence type="ECO:0000256" key="1">
    <source>
        <dbReference type="ARBA" id="ARBA00009922"/>
    </source>
</evidence>
<keyword evidence="7" id="KW-0413">Isomerase</keyword>
<evidence type="ECO:0000256" key="4">
    <source>
        <dbReference type="ARBA" id="ARBA00022806"/>
    </source>
</evidence>
<dbReference type="FunFam" id="1.10.486.10:FF:000003">
    <property type="entry name" value="ATP-dependent DNA helicase"/>
    <property type="match status" value="1"/>
</dbReference>
<organism evidence="14 15">
    <name type="scientific">Candidatus Scatomonas pullistercoris</name>
    <dbReference type="NCBI Taxonomy" id="2840920"/>
    <lineage>
        <taxon>Bacteria</taxon>
        <taxon>Bacillati</taxon>
        <taxon>Bacillota</taxon>
        <taxon>Clostridia</taxon>
        <taxon>Lachnospirales</taxon>
        <taxon>Lachnospiraceae</taxon>
        <taxon>Lachnospiraceae incertae sedis</taxon>
        <taxon>Candidatus Scatomonas</taxon>
    </lineage>
</organism>
<dbReference type="Gene3D" id="1.10.486.10">
    <property type="entry name" value="PCRA, domain 4"/>
    <property type="match status" value="1"/>
</dbReference>
<evidence type="ECO:0000256" key="9">
    <source>
        <dbReference type="ARBA" id="ARBA00048988"/>
    </source>
</evidence>
<gene>
    <name evidence="14" type="primary">pcrA</name>
    <name evidence="14" type="ORF">IAB71_08400</name>
</gene>
<dbReference type="GO" id="GO:0006260">
    <property type="term" value="P:DNA replication"/>
    <property type="evidence" value="ECO:0007669"/>
    <property type="project" value="InterPro"/>
</dbReference>
<dbReference type="NCBIfam" id="TIGR01073">
    <property type="entry name" value="pcrA"/>
    <property type="match status" value="1"/>
</dbReference>
<sequence length="736" mass="84138">MNSLEGMNPQQQEAVECTEGPLLILAGAGSGKTRVLTHRIAYLIEERGVKPWNIMAITFTNKAAQEMRERVDRIVEFGSESVWVSTFHSSCVRILRRYIDRLGFDNRFTIYDTEDSKTVMKEILRRLNLDPKIYKERSLLAKISAAKNEMLSPDAYEQNVSRWEDKRVAEVYRAYQEQLKKNNALDFDDLLVKTVELFRSCPEVLDYYQEKFRYIMVDEYQDTNTVQFQFVSLLASRYRNLCVVGDDDQSIYKFRGANIGNILDFEKVFPDAKVIKLEQNYRSTQNILDAANEVIRHNLGRKEKRLWTENGAGDKVNFRQFQSGFEEAEFVAGEIGRKVRTGEAHYRDFAVLYRTNAQSRLFEEKFLLANIPYKIVGGVNFYGRKEIKDLLAYMKTVDNSLDDLAVQRIINVPKRGIGAATIGKVEAYAAEQEIHFYDALLEADYVPGLGRAAAKIRPFTLFIQSLRSQLEYLSVKELLEKIIEETGYVRDLEAEDTDEARARIENIDELISKTADYDSSAAEPSLSGFLQEVALVADIDSVDENSDYVLLMTLHSAKGLEFNEVYMAGMEDGLFPSYMTITGGDASELEEERRLCYVGITRARERLTLTAARQRMIRGETQYSKTSRFVREIPRELVDLGRDGTTEHTFKKPELFGGADIPRKKYGAETFKPRQFTVTKADSLDYGVGDTVRHAKFGAGVVKSIVEGGRDYEVTVDFDRFGVKRMFASFAKLKKL</sequence>
<dbReference type="InterPro" id="IPR014017">
    <property type="entry name" value="DNA_helicase_UvrD-like_C"/>
</dbReference>
<dbReference type="GO" id="GO:0000725">
    <property type="term" value="P:recombinational repair"/>
    <property type="evidence" value="ECO:0007669"/>
    <property type="project" value="TreeGrafter"/>
</dbReference>
<comment type="catalytic activity">
    <reaction evidence="9 11">
        <text>ATP + H2O = ADP + phosphate + H(+)</text>
        <dbReference type="Rhea" id="RHEA:13065"/>
        <dbReference type="ChEBI" id="CHEBI:15377"/>
        <dbReference type="ChEBI" id="CHEBI:15378"/>
        <dbReference type="ChEBI" id="CHEBI:30616"/>
        <dbReference type="ChEBI" id="CHEBI:43474"/>
        <dbReference type="ChEBI" id="CHEBI:456216"/>
        <dbReference type="EC" id="5.6.2.4"/>
    </reaction>
</comment>
<dbReference type="InterPro" id="IPR005751">
    <property type="entry name" value="ATP-dep_DNA_helicase_PcrA"/>
</dbReference>
<dbReference type="SUPFAM" id="SSF52540">
    <property type="entry name" value="P-loop containing nucleoside triphosphate hydrolases"/>
    <property type="match status" value="1"/>
</dbReference>
<evidence type="ECO:0000256" key="2">
    <source>
        <dbReference type="ARBA" id="ARBA00022741"/>
    </source>
</evidence>
<dbReference type="PROSITE" id="PS51217">
    <property type="entry name" value="UVRD_HELICASE_CTER"/>
    <property type="match status" value="1"/>
</dbReference>
<reference evidence="14" key="2">
    <citation type="journal article" date="2021" name="PeerJ">
        <title>Extensive microbial diversity within the chicken gut microbiome revealed by metagenomics and culture.</title>
        <authorList>
            <person name="Gilroy R."/>
            <person name="Ravi A."/>
            <person name="Getino M."/>
            <person name="Pursley I."/>
            <person name="Horton D.L."/>
            <person name="Alikhan N.F."/>
            <person name="Baker D."/>
            <person name="Gharbi K."/>
            <person name="Hall N."/>
            <person name="Watson M."/>
            <person name="Adriaenssens E.M."/>
            <person name="Foster-Nyarko E."/>
            <person name="Jarju S."/>
            <person name="Secka A."/>
            <person name="Antonio M."/>
            <person name="Oren A."/>
            <person name="Chaudhuri R.R."/>
            <person name="La Ragione R."/>
            <person name="Hildebrand F."/>
            <person name="Pallen M.J."/>
        </authorList>
    </citation>
    <scope>NUCLEOTIDE SEQUENCE</scope>
    <source>
        <strain evidence="14">CHK188-20938</strain>
    </source>
</reference>
<evidence type="ECO:0000313" key="14">
    <source>
        <dbReference type="EMBL" id="HIV25777.1"/>
    </source>
</evidence>